<gene>
    <name evidence="2" type="ORF">FYJ80_01145</name>
</gene>
<feature type="chain" id="PRO_5031011231" description="Outer membrane protein beta-barrel domain-containing protein" evidence="1">
    <location>
        <begin position="20"/>
        <end position="186"/>
    </location>
</feature>
<dbReference type="EMBL" id="VUNN01000001">
    <property type="protein sequence ID" value="MSU05392.1"/>
    <property type="molecule type" value="Genomic_DNA"/>
</dbReference>
<evidence type="ECO:0000313" key="2">
    <source>
        <dbReference type="EMBL" id="MSU05392.1"/>
    </source>
</evidence>
<dbReference type="RefSeq" id="WP_154424288.1">
    <property type="nucleotide sequence ID" value="NZ_VUNN01000001.1"/>
</dbReference>
<evidence type="ECO:0000313" key="3">
    <source>
        <dbReference type="Proteomes" id="UP000460549"/>
    </source>
</evidence>
<name>A0A7X2TQ42_9SPIO</name>
<evidence type="ECO:0000256" key="1">
    <source>
        <dbReference type="SAM" id="SignalP"/>
    </source>
</evidence>
<evidence type="ECO:0008006" key="4">
    <source>
        <dbReference type="Google" id="ProtNLM"/>
    </source>
</evidence>
<keyword evidence="3" id="KW-1185">Reference proteome</keyword>
<sequence length="186" mass="20636">MKRLISIISLLLITASLYASLSLSTTAGVDLVHSFLFKEEITFRSAGTFGLRVDFPTWPKSSFYINPYVRGDFTTHTLTFNNTRLVGSFAGAAGLNANIRIKKSLDLSLYAGIVFGYYRTVPFPEIIWQQATNNSKTLTFIAVEAGSSLIFKFDSVKLYLGSLLRYQRDSMHVIAHVGIGLENGAY</sequence>
<comment type="caution">
    <text evidence="2">The sequence shown here is derived from an EMBL/GenBank/DDBJ whole genome shotgun (WGS) entry which is preliminary data.</text>
</comment>
<dbReference type="Proteomes" id="UP000460549">
    <property type="component" value="Unassembled WGS sequence"/>
</dbReference>
<proteinExistence type="predicted"/>
<keyword evidence="1" id="KW-0732">Signal</keyword>
<feature type="signal peptide" evidence="1">
    <location>
        <begin position="1"/>
        <end position="19"/>
    </location>
</feature>
<organism evidence="2 3">
    <name type="scientific">Bullifex porci</name>
    <dbReference type="NCBI Taxonomy" id="2606638"/>
    <lineage>
        <taxon>Bacteria</taxon>
        <taxon>Pseudomonadati</taxon>
        <taxon>Spirochaetota</taxon>
        <taxon>Spirochaetia</taxon>
        <taxon>Spirochaetales</taxon>
        <taxon>Spirochaetaceae</taxon>
        <taxon>Bullifex</taxon>
    </lineage>
</organism>
<accession>A0A7X2TQ42</accession>
<reference evidence="2 3" key="1">
    <citation type="submission" date="2019-08" db="EMBL/GenBank/DDBJ databases">
        <title>In-depth cultivation of the pig gut microbiome towards novel bacterial diversity and tailored functional studies.</title>
        <authorList>
            <person name="Wylensek D."/>
            <person name="Hitch T.C.A."/>
            <person name="Clavel T."/>
        </authorList>
    </citation>
    <scope>NUCLEOTIDE SEQUENCE [LARGE SCALE GENOMIC DNA]</scope>
    <source>
        <strain evidence="2 3">NM-380-WT-3C1</strain>
    </source>
</reference>
<protein>
    <recommendedName>
        <fullName evidence="4">Outer membrane protein beta-barrel domain-containing protein</fullName>
    </recommendedName>
</protein>
<dbReference type="AlphaFoldDB" id="A0A7X2TQ42"/>